<protein>
    <submittedName>
        <fullName evidence="1">Uncharacterized protein</fullName>
    </submittedName>
</protein>
<dbReference type="RefSeq" id="WP_258777454.1">
    <property type="nucleotide sequence ID" value="NZ_JANUGP010000004.1"/>
</dbReference>
<comment type="caution">
    <text evidence="1">The sequence shown here is derived from an EMBL/GenBank/DDBJ whole genome shotgun (WGS) entry which is preliminary data.</text>
</comment>
<dbReference type="Proteomes" id="UP001205612">
    <property type="component" value="Unassembled WGS sequence"/>
</dbReference>
<keyword evidence="2" id="KW-1185">Reference proteome</keyword>
<name>A0ABT2AXW4_9ACTN</name>
<reference evidence="1 2" key="1">
    <citation type="submission" date="2022-08" db="EMBL/GenBank/DDBJ databases">
        <authorList>
            <person name="Somphong A."/>
            <person name="Phongsopitanun W."/>
        </authorList>
    </citation>
    <scope>NUCLEOTIDE SEQUENCE [LARGE SCALE GENOMIC DNA]</scope>
    <source>
        <strain evidence="1 2">LP11</strain>
    </source>
</reference>
<proteinExistence type="predicted"/>
<organism evidence="1 2">
    <name type="scientific">Streptomyces pyxinicus</name>
    <dbReference type="NCBI Taxonomy" id="2970331"/>
    <lineage>
        <taxon>Bacteria</taxon>
        <taxon>Bacillati</taxon>
        <taxon>Actinomycetota</taxon>
        <taxon>Actinomycetes</taxon>
        <taxon>Kitasatosporales</taxon>
        <taxon>Streptomycetaceae</taxon>
        <taxon>Streptomyces</taxon>
    </lineage>
</organism>
<sequence>MLRVLEQANLVADEGRIRVYIDAEEEDFRLVTDADGHDTKIMKDLLDFLEVFGLELVDDFEYDPEFDDEGNVVMYLCETDPKDVSA</sequence>
<gene>
    <name evidence="1" type="ORF">NX794_07555</name>
</gene>
<dbReference type="EMBL" id="JANUGP010000004">
    <property type="protein sequence ID" value="MCS0601086.1"/>
    <property type="molecule type" value="Genomic_DNA"/>
</dbReference>
<evidence type="ECO:0000313" key="1">
    <source>
        <dbReference type="EMBL" id="MCS0601086.1"/>
    </source>
</evidence>
<accession>A0ABT2AXW4</accession>
<evidence type="ECO:0000313" key="2">
    <source>
        <dbReference type="Proteomes" id="UP001205612"/>
    </source>
</evidence>